<accession>A0ACC2XRW5</accession>
<protein>
    <submittedName>
        <fullName evidence="1">Uncharacterized protein</fullName>
    </submittedName>
</protein>
<keyword evidence="2" id="KW-1185">Reference proteome</keyword>
<proteinExistence type="predicted"/>
<dbReference type="Proteomes" id="UP001234202">
    <property type="component" value="Unassembled WGS sequence"/>
</dbReference>
<evidence type="ECO:0000313" key="2">
    <source>
        <dbReference type="Proteomes" id="UP001234202"/>
    </source>
</evidence>
<reference evidence="1" key="1">
    <citation type="submission" date="2023-04" db="EMBL/GenBank/DDBJ databases">
        <title>Draft Genome sequencing of Naganishia species isolated from polar environments using Oxford Nanopore Technology.</title>
        <authorList>
            <person name="Leo P."/>
            <person name="Venkateswaran K."/>
        </authorList>
    </citation>
    <scope>NUCLEOTIDE SEQUENCE</scope>
    <source>
        <strain evidence="1">DBVPG 5303</strain>
    </source>
</reference>
<gene>
    <name evidence="1" type="ORF">QFC24_002376</name>
</gene>
<sequence>MLANALRPGKKKKNGRPNIAKQMREDAVVIGLLRDASPSSKPPSSSILSVNGTTFDSDDPHTQSRPFPPTLQDAQLYSAPMDVFLSQHRNITPAAYDDSRPVTQVPSMMTQQMKIVDWESDGYHKVATVLTSQLPDWFDKQPYNYGHARTFADENVAITWLGEASDDFANPAGRGFICRIAQDPRHRSRLLEKEVPVLRFEYHCRTRHLDSPNIASNQSCQPALGKQEEPRRKRNRRSTSGQRQSDAEGSSFERHSSSDDDSGRHLSTQKHRHYTNHQRWQNDIDTALANGEIEPNDLGRRATTYTRRPTKGGATQSEAKDGAESGDFSEGGKEGGARRGDLDEKPQEGGGNKKLICGLKLVVEVTVGQVGDHKCTIWLRGQHSPLAEILQKKYLWISPRIRHRVRQQSEHLNTRPASIYSYLLKTYQDGMEFAHVPANRRPTREQVSTIYTDCKKAQRLHQNPLMAAQILHDRNQESFFLAAVFARAQDIVRQGDQGTYIAFYERLVMINLNNTGAAVFKGARTAKEIMKIRAIAEDVCVAGYWKPRFGMVDKDKAEINALKTTFGSDFCVRLCQFHVMQAIRRWDQGRGVAEKAARREAAKLEKKPTPKRGMQSGKRQKTHTAKNDRDAEDAAAKIPKATKRALEPSLPKQAMSELLELFRKLQRYREDNVEWQSCRDQFEAGVKAMCSKYELVPRMPEVIMSYFEDNWFTEFWRDYFPYYALWPPNVARPSKKLIAIMRQGYDLWKRATFRLVEDGSRKVWYITRKPIFNRGDPEAELEQNEGEQVPDTVLTIVTINANRSRYCPCRTFAATGKYCYHLWGLSWHQACGGYFSYQDRIQFLWNQQPRRTIKRKAIDPEEKIAEQMLWQEYEEAEDGFDEALWPRDPDEQSEGYPPPKMPIVGFGIQAQGLSLDHQRRMVVATPQKTSRSDSADEGLWNYDDQDELGNLLEKASPPPKPIEARQSNDFSLPVYGKASGRPGKSEPIRSTPQKRKINTMLNDEISPDEDERTMMDRMFDESRISKRKKAASGTDPTGQEKATAKSAKKMTNLPSFMINKRGYIMLYPPPTQRGVGFVNPAGSMSCYINSVFQILFHIPAVLENLVEITPERETRAISFGKNMSDLAKRWSTALEKVTPEWFHEVREVVTKQRTKLLNPFDFEVKTQQDVLDLLDSLFGKCEKRSELKWLPKDLFEVTVEEKFSCHACGTPQTPKVFNTHYLNLHVPPISKGSTSATSVNDLLADFFARKSQRHQSSSTKEDSCACENMMVDTTLEEAPPFLMLVLNRDGERQRELSGNKAVASRAVKINKEVELTSFAEGKWETLTYIIVSMIRHHDDATSGGHYTADVLLNGTWTKYDDGAIIPARDPCKTNARRYQLGTDGVGYEDTPYLLCYQLYEAIPLQTRTKDSAASAGKSATVAKQKDDISHALAAYDFDAYSRLPRLLDHFDLAEPEHERMRTTFAQRFAPFLTYVYKNEVKSSAQVVRSVEPNWVWLPKEKDKVASPIPQHEDGSSCGFIIARYLELLAMEKAPDQVNCGLKGKTWSKAEVLCLRMDFWMRLWKHSSKLLHPPAWKQVQMLRDEVETSGPSGTSIGAETAEPRRETKTGKRPAKGSKAKVVKLPKHFPTTSNQPIYPNQKLLDADAAGEPGKAAAVAQPESAQTPVYTMPNRFCVPSKYPIVQEVSPEDMTAFKACMSSDQDCRHCGERLPKVMTESLQQQKDELDKLLNLLESQSDATCSWSKPENELRYLSSAGEFCRQHETERITYPLGLSHGYPDTLDIMLFRKRVAGLQSMIIRRATTPLQSLFYRECIEGISEAGVTQWRKYTGGLLVPGYYGGSALIVIQQEVDRMLTELILWPSFSKDIVSPITSKEYIQLVLIPEVGLELLKEDIKGTVAEEEAEHIARRIFDQGQDYGEARFRDPSEFVTGSPWHRDISFPGRDQESGENNDLSQI</sequence>
<dbReference type="EMBL" id="JASBWV010000006">
    <property type="protein sequence ID" value="KAJ9126104.1"/>
    <property type="molecule type" value="Genomic_DNA"/>
</dbReference>
<comment type="caution">
    <text evidence="1">The sequence shown here is derived from an EMBL/GenBank/DDBJ whole genome shotgun (WGS) entry which is preliminary data.</text>
</comment>
<evidence type="ECO:0000313" key="1">
    <source>
        <dbReference type="EMBL" id="KAJ9126104.1"/>
    </source>
</evidence>
<name>A0ACC2XRW5_9TREE</name>
<organism evidence="1 2">
    <name type="scientific">Naganishia onofrii</name>
    <dbReference type="NCBI Taxonomy" id="1851511"/>
    <lineage>
        <taxon>Eukaryota</taxon>
        <taxon>Fungi</taxon>
        <taxon>Dikarya</taxon>
        <taxon>Basidiomycota</taxon>
        <taxon>Agaricomycotina</taxon>
        <taxon>Tremellomycetes</taxon>
        <taxon>Filobasidiales</taxon>
        <taxon>Filobasidiaceae</taxon>
        <taxon>Naganishia</taxon>
    </lineage>
</organism>